<evidence type="ECO:0000313" key="4">
    <source>
        <dbReference type="Proteomes" id="UP001148299"/>
    </source>
</evidence>
<dbReference type="EMBL" id="JAPZBR010000008">
    <property type="protein sequence ID" value="KAJ5341283.1"/>
    <property type="molecule type" value="Genomic_DNA"/>
</dbReference>
<organism evidence="3 4">
    <name type="scientific">Penicillium brevicompactum</name>
    <dbReference type="NCBI Taxonomy" id="5074"/>
    <lineage>
        <taxon>Eukaryota</taxon>
        <taxon>Fungi</taxon>
        <taxon>Dikarya</taxon>
        <taxon>Ascomycota</taxon>
        <taxon>Pezizomycotina</taxon>
        <taxon>Eurotiomycetes</taxon>
        <taxon>Eurotiomycetidae</taxon>
        <taxon>Eurotiales</taxon>
        <taxon>Aspergillaceae</taxon>
        <taxon>Penicillium</taxon>
    </lineage>
</organism>
<keyword evidence="4" id="KW-1185">Reference proteome</keyword>
<accession>A0A9W9UHE7</accession>
<evidence type="ECO:0000313" key="2">
    <source>
        <dbReference type="EMBL" id="KAJ5338437.1"/>
    </source>
</evidence>
<gene>
    <name evidence="2" type="ORF">N7452_005165</name>
    <name evidence="3" type="ORF">N7541_010407</name>
</gene>
<sequence>MAKSKIPLMLGFAAAGAGGYYLYSAGGDPEAAKNQMKIDAEKAREKIPSTDSAEKYGKDLGKEAGSTVDDAIARARAEGKKIPEYAQDGKDKFEELRSDAKSKFNAGLDKVNSGVDQVDRDVEKKAAEAKGTVSGWFGSKK</sequence>
<feature type="region of interest" description="Disordered" evidence="1">
    <location>
        <begin position="40"/>
        <end position="62"/>
    </location>
</feature>
<comment type="caution">
    <text evidence="3">The sequence shown here is derived from an EMBL/GenBank/DDBJ whole genome shotgun (WGS) entry which is preliminary data.</text>
</comment>
<evidence type="ECO:0000256" key="1">
    <source>
        <dbReference type="SAM" id="MobiDB-lite"/>
    </source>
</evidence>
<reference evidence="3" key="2">
    <citation type="journal article" date="2023" name="IMA Fungus">
        <title>Comparative genomic study of the Penicillium genus elucidates a diverse pangenome and 15 lateral gene transfer events.</title>
        <authorList>
            <person name="Petersen C."/>
            <person name="Sorensen T."/>
            <person name="Nielsen M.R."/>
            <person name="Sondergaard T.E."/>
            <person name="Sorensen J.L."/>
            <person name="Fitzpatrick D.A."/>
            <person name="Frisvad J.C."/>
            <person name="Nielsen K.L."/>
        </authorList>
    </citation>
    <scope>NUCLEOTIDE SEQUENCE</scope>
    <source>
        <strain evidence="2">IBT 35673</strain>
        <strain evidence="3">IBT 35675</strain>
    </source>
</reference>
<evidence type="ECO:0000313" key="3">
    <source>
        <dbReference type="EMBL" id="KAJ5341283.1"/>
    </source>
</evidence>
<dbReference type="AlphaFoldDB" id="A0A9W9UHE7"/>
<dbReference type="OrthoDB" id="5355126at2759"/>
<dbReference type="Proteomes" id="UP001148299">
    <property type="component" value="Unassembled WGS sequence"/>
</dbReference>
<proteinExistence type="predicted"/>
<dbReference type="EMBL" id="JAPZBQ010000003">
    <property type="protein sequence ID" value="KAJ5338437.1"/>
    <property type="molecule type" value="Genomic_DNA"/>
</dbReference>
<evidence type="ECO:0008006" key="5">
    <source>
        <dbReference type="Google" id="ProtNLM"/>
    </source>
</evidence>
<protein>
    <recommendedName>
        <fullName evidence="5">Calcofluor white hypersensitive protein</fullName>
    </recommendedName>
</protein>
<name>A0A9W9UHE7_PENBR</name>
<reference evidence="3" key="1">
    <citation type="submission" date="2022-12" db="EMBL/GenBank/DDBJ databases">
        <authorList>
            <person name="Petersen C."/>
        </authorList>
    </citation>
    <scope>NUCLEOTIDE SEQUENCE</scope>
    <source>
        <strain evidence="2">IBT 35673</strain>
        <strain evidence="3">IBT 35675</strain>
    </source>
</reference>
<dbReference type="Proteomes" id="UP001147695">
    <property type="component" value="Unassembled WGS sequence"/>
</dbReference>